<dbReference type="InterPro" id="IPR017853">
    <property type="entry name" value="GH"/>
</dbReference>
<keyword evidence="3 4" id="KW-0326">Glycosidase</keyword>
<accession>A0A420WJE9</accession>
<dbReference type="EMBL" id="RBII01000001">
    <property type="protein sequence ID" value="RKQ71154.1"/>
    <property type="molecule type" value="Genomic_DNA"/>
</dbReference>
<comment type="similarity">
    <text evidence="4">Belongs to the glycosyl hydrolase 5 (cellulase A) family.</text>
</comment>
<reference evidence="6 7" key="1">
    <citation type="submission" date="2018-10" db="EMBL/GenBank/DDBJ databases">
        <title>Genomic Encyclopedia of Type Strains, Phase IV (KMG-IV): sequencing the most valuable type-strain genomes for metagenomic binning, comparative biology and taxonomic classification.</title>
        <authorList>
            <person name="Goeker M."/>
        </authorList>
    </citation>
    <scope>NUCLEOTIDE SEQUENCE [LARGE SCALE GENOMIC DNA]</scope>
    <source>
        <strain evidence="6 7">DSM 22008</strain>
    </source>
</reference>
<dbReference type="PROSITE" id="PS00659">
    <property type="entry name" value="GLYCOSYL_HYDROL_F5"/>
    <property type="match status" value="1"/>
</dbReference>
<dbReference type="GO" id="GO:0009986">
    <property type="term" value="C:cell surface"/>
    <property type="evidence" value="ECO:0007669"/>
    <property type="project" value="TreeGrafter"/>
</dbReference>
<organism evidence="6 7">
    <name type="scientific">Litorimonas taeanensis</name>
    <dbReference type="NCBI Taxonomy" id="568099"/>
    <lineage>
        <taxon>Bacteria</taxon>
        <taxon>Pseudomonadati</taxon>
        <taxon>Pseudomonadota</taxon>
        <taxon>Alphaproteobacteria</taxon>
        <taxon>Maricaulales</taxon>
        <taxon>Robiginitomaculaceae</taxon>
    </lineage>
</organism>
<evidence type="ECO:0000256" key="2">
    <source>
        <dbReference type="ARBA" id="ARBA00022801"/>
    </source>
</evidence>
<evidence type="ECO:0000256" key="3">
    <source>
        <dbReference type="ARBA" id="ARBA00023295"/>
    </source>
</evidence>
<dbReference type="Pfam" id="PF00150">
    <property type="entry name" value="Cellulase"/>
    <property type="match status" value="1"/>
</dbReference>
<comment type="caution">
    <text evidence="6">The sequence shown here is derived from an EMBL/GenBank/DDBJ whole genome shotgun (WGS) entry which is preliminary data.</text>
</comment>
<keyword evidence="2 4" id="KW-0378">Hydrolase</keyword>
<dbReference type="RefSeq" id="WP_121098956.1">
    <property type="nucleotide sequence ID" value="NZ_RBII01000001.1"/>
</dbReference>
<evidence type="ECO:0000259" key="5">
    <source>
        <dbReference type="Pfam" id="PF00150"/>
    </source>
</evidence>
<proteinExistence type="inferred from homology"/>
<evidence type="ECO:0000256" key="1">
    <source>
        <dbReference type="ARBA" id="ARBA00022729"/>
    </source>
</evidence>
<dbReference type="PANTHER" id="PTHR31297">
    <property type="entry name" value="GLUCAN ENDO-1,6-BETA-GLUCOSIDASE B"/>
    <property type="match status" value="1"/>
</dbReference>
<dbReference type="GO" id="GO:0008422">
    <property type="term" value="F:beta-glucosidase activity"/>
    <property type="evidence" value="ECO:0007669"/>
    <property type="project" value="TreeGrafter"/>
</dbReference>
<dbReference type="InterPro" id="IPR018087">
    <property type="entry name" value="Glyco_hydro_5_CS"/>
</dbReference>
<dbReference type="Proteomes" id="UP000282211">
    <property type="component" value="Unassembled WGS sequence"/>
</dbReference>
<keyword evidence="1" id="KW-0732">Signal</keyword>
<dbReference type="GO" id="GO:0005576">
    <property type="term" value="C:extracellular region"/>
    <property type="evidence" value="ECO:0007669"/>
    <property type="project" value="TreeGrafter"/>
</dbReference>
<keyword evidence="7" id="KW-1185">Reference proteome</keyword>
<dbReference type="InterPro" id="IPR050386">
    <property type="entry name" value="Glycosyl_hydrolase_5"/>
</dbReference>
<protein>
    <submittedName>
        <fullName evidence="6">Endoglucanase</fullName>
    </submittedName>
</protein>
<name>A0A420WJE9_9PROT</name>
<dbReference type="AlphaFoldDB" id="A0A420WJE9"/>
<dbReference type="PROSITE" id="PS51257">
    <property type="entry name" value="PROKAR_LIPOPROTEIN"/>
    <property type="match status" value="1"/>
</dbReference>
<dbReference type="InParanoid" id="A0A420WJE9"/>
<dbReference type="GO" id="GO:0009251">
    <property type="term" value="P:glucan catabolic process"/>
    <property type="evidence" value="ECO:0007669"/>
    <property type="project" value="TreeGrafter"/>
</dbReference>
<dbReference type="OrthoDB" id="9800955at2"/>
<evidence type="ECO:0000313" key="6">
    <source>
        <dbReference type="EMBL" id="RKQ71154.1"/>
    </source>
</evidence>
<sequence>MSKFFSGSAVITAAFALVSCTNSSPAEKTTLSLSETAQSHSNQTVWEKFDMQRCVNMGNSFEVLRKQRQNGGGWIDKEDFALIKSKGFDTIRLPVKWSDYTGPAPDFTLDPTFSNTVKAYVDEALSQNLNVILNIHHFDEINETPAAEMDRLVSIWKQVGALFKGYPDDLWFETLNEPNNQLKGDIMRQSQALAIEAIRIHHPDRIVILGGEFWSNWRQLDTNMVAPDSNIVFTFHYYEPFDFTHYKAEWTKPDMPNTLRSWGNHTDKAELAEAMSGIKRYKVKTGQPLFLGEFGVYTSIKHEDRVKWVNAVRREMEAAEIPWCLWAYANTFPIYNYESGKWDKDMLDALGLE</sequence>
<gene>
    <name evidence="6" type="ORF">DES40_0465</name>
</gene>
<feature type="domain" description="Glycoside hydrolase family 5" evidence="5">
    <location>
        <begin position="75"/>
        <end position="329"/>
    </location>
</feature>
<dbReference type="PANTHER" id="PTHR31297:SF17">
    <property type="entry name" value="ENDOGLUCANASE"/>
    <property type="match status" value="1"/>
</dbReference>
<evidence type="ECO:0000313" key="7">
    <source>
        <dbReference type="Proteomes" id="UP000282211"/>
    </source>
</evidence>
<dbReference type="Gene3D" id="3.20.20.80">
    <property type="entry name" value="Glycosidases"/>
    <property type="match status" value="1"/>
</dbReference>
<evidence type="ECO:0000256" key="4">
    <source>
        <dbReference type="RuleBase" id="RU361153"/>
    </source>
</evidence>
<dbReference type="InterPro" id="IPR001547">
    <property type="entry name" value="Glyco_hydro_5"/>
</dbReference>
<dbReference type="SUPFAM" id="SSF51445">
    <property type="entry name" value="(Trans)glycosidases"/>
    <property type="match status" value="1"/>
</dbReference>